<evidence type="ECO:0000313" key="3">
    <source>
        <dbReference type="EMBL" id="THU88192.1"/>
    </source>
</evidence>
<dbReference type="EMBL" id="ML179418">
    <property type="protein sequence ID" value="THU88192.1"/>
    <property type="molecule type" value="Genomic_DNA"/>
</dbReference>
<feature type="non-terminal residue" evidence="3">
    <location>
        <position position="295"/>
    </location>
</feature>
<gene>
    <name evidence="3" type="ORF">K435DRAFT_637636</name>
</gene>
<dbReference type="PANTHER" id="PTHR10622">
    <property type="entry name" value="HET DOMAIN-CONTAINING PROTEIN"/>
    <property type="match status" value="1"/>
</dbReference>
<organism evidence="3 4">
    <name type="scientific">Dendrothele bispora (strain CBS 962.96)</name>
    <dbReference type="NCBI Taxonomy" id="1314807"/>
    <lineage>
        <taxon>Eukaryota</taxon>
        <taxon>Fungi</taxon>
        <taxon>Dikarya</taxon>
        <taxon>Basidiomycota</taxon>
        <taxon>Agaricomycotina</taxon>
        <taxon>Agaricomycetes</taxon>
        <taxon>Agaricomycetidae</taxon>
        <taxon>Agaricales</taxon>
        <taxon>Agaricales incertae sedis</taxon>
        <taxon>Dendrothele</taxon>
    </lineage>
</organism>
<dbReference type="AlphaFoldDB" id="A0A4S8LGL9"/>
<feature type="domain" description="DUF8212" evidence="2">
    <location>
        <begin position="226"/>
        <end position="256"/>
    </location>
</feature>
<dbReference type="InterPro" id="IPR058525">
    <property type="entry name" value="DUF8212"/>
</dbReference>
<dbReference type="InterPro" id="IPR010730">
    <property type="entry name" value="HET"/>
</dbReference>
<evidence type="ECO:0000259" key="2">
    <source>
        <dbReference type="Pfam" id="PF26640"/>
    </source>
</evidence>
<dbReference type="Proteomes" id="UP000297245">
    <property type="component" value="Unassembled WGS sequence"/>
</dbReference>
<evidence type="ECO:0000259" key="1">
    <source>
        <dbReference type="Pfam" id="PF06985"/>
    </source>
</evidence>
<evidence type="ECO:0000313" key="4">
    <source>
        <dbReference type="Proteomes" id="UP000297245"/>
    </source>
</evidence>
<feature type="domain" description="Heterokaryon incompatibility" evidence="1">
    <location>
        <begin position="22"/>
        <end position="109"/>
    </location>
</feature>
<dbReference type="Pfam" id="PF26640">
    <property type="entry name" value="DUF8212"/>
    <property type="match status" value="1"/>
</dbReference>
<sequence length="295" mass="33931">MRLLHTKTLELKEFFGKDIPLYVILSHTWEEGQEVTFHEFQNPNEEVKQRSGYKKILDSCFLSDKYGFHYIWIDTCCINKDSSAELSEAINSMYEYYRNSTVCYAYLEDVCGEQDPRKEGSQFRKSKWFTRGWTLQELMAPSRLVFFSEGWVDIGTKSSLKDIIIAVTGIPSSVLSSLYDLQNISVAQKMSWAARRETTREEDLAYCLMGIVGVNMPTLYGEGGVNAFMRLQEEIIKRSADQSIFAWKANRDDGTKRGLLARSPSEFVDSWRVRDGRDIATYSTTNRGLCIKLPL</sequence>
<protein>
    <submittedName>
        <fullName evidence="3">HET-domain-containing protein</fullName>
    </submittedName>
</protein>
<name>A0A4S8LGL9_DENBC</name>
<reference evidence="3 4" key="1">
    <citation type="journal article" date="2019" name="Nat. Ecol. Evol.">
        <title>Megaphylogeny resolves global patterns of mushroom evolution.</title>
        <authorList>
            <person name="Varga T."/>
            <person name="Krizsan K."/>
            <person name="Foldi C."/>
            <person name="Dima B."/>
            <person name="Sanchez-Garcia M."/>
            <person name="Sanchez-Ramirez S."/>
            <person name="Szollosi G.J."/>
            <person name="Szarkandi J.G."/>
            <person name="Papp V."/>
            <person name="Albert L."/>
            <person name="Andreopoulos W."/>
            <person name="Angelini C."/>
            <person name="Antonin V."/>
            <person name="Barry K.W."/>
            <person name="Bougher N.L."/>
            <person name="Buchanan P."/>
            <person name="Buyck B."/>
            <person name="Bense V."/>
            <person name="Catcheside P."/>
            <person name="Chovatia M."/>
            <person name="Cooper J."/>
            <person name="Damon W."/>
            <person name="Desjardin D."/>
            <person name="Finy P."/>
            <person name="Geml J."/>
            <person name="Haridas S."/>
            <person name="Hughes K."/>
            <person name="Justo A."/>
            <person name="Karasinski D."/>
            <person name="Kautmanova I."/>
            <person name="Kiss B."/>
            <person name="Kocsube S."/>
            <person name="Kotiranta H."/>
            <person name="LaButti K.M."/>
            <person name="Lechner B.E."/>
            <person name="Liimatainen K."/>
            <person name="Lipzen A."/>
            <person name="Lukacs Z."/>
            <person name="Mihaltcheva S."/>
            <person name="Morgado L.N."/>
            <person name="Niskanen T."/>
            <person name="Noordeloos M.E."/>
            <person name="Ohm R.A."/>
            <person name="Ortiz-Santana B."/>
            <person name="Ovrebo C."/>
            <person name="Racz N."/>
            <person name="Riley R."/>
            <person name="Savchenko A."/>
            <person name="Shiryaev A."/>
            <person name="Soop K."/>
            <person name="Spirin V."/>
            <person name="Szebenyi C."/>
            <person name="Tomsovsky M."/>
            <person name="Tulloss R.E."/>
            <person name="Uehling J."/>
            <person name="Grigoriev I.V."/>
            <person name="Vagvolgyi C."/>
            <person name="Papp T."/>
            <person name="Martin F.M."/>
            <person name="Miettinen O."/>
            <person name="Hibbett D.S."/>
            <person name="Nagy L.G."/>
        </authorList>
    </citation>
    <scope>NUCLEOTIDE SEQUENCE [LARGE SCALE GENOMIC DNA]</scope>
    <source>
        <strain evidence="3 4">CBS 962.96</strain>
    </source>
</reference>
<dbReference type="PANTHER" id="PTHR10622:SF10">
    <property type="entry name" value="HET DOMAIN-CONTAINING PROTEIN"/>
    <property type="match status" value="1"/>
</dbReference>
<proteinExistence type="predicted"/>
<keyword evidence="4" id="KW-1185">Reference proteome</keyword>
<dbReference type="OrthoDB" id="5122891at2759"/>
<dbReference type="Pfam" id="PF06985">
    <property type="entry name" value="HET"/>
    <property type="match status" value="1"/>
</dbReference>
<accession>A0A4S8LGL9</accession>